<gene>
    <name evidence="6" type="primary">rnfG</name>
    <name evidence="8" type="ORF">H8S62_01020</name>
</gene>
<keyword evidence="2 6" id="KW-0597">Phosphoprotein</keyword>
<evidence type="ECO:0000313" key="9">
    <source>
        <dbReference type="Proteomes" id="UP000607645"/>
    </source>
</evidence>
<name>A0A8J6MBV1_9FIRM</name>
<keyword evidence="1 6" id="KW-0813">Transport</keyword>
<dbReference type="InterPro" id="IPR010209">
    <property type="entry name" value="Ion_transpt_RnfG/RsxG"/>
</dbReference>
<keyword evidence="6" id="KW-0472">Membrane</keyword>
<sequence>MSGKKPPLRDSLRFYGKLVLILFGITAVSALLMALVNGLTQDRIASLAEDRRQAAMSAVMPGENVIFSQVPFDPGTVLDMQVAYEGGILRGYCVQLTADGFGGPITLMVGVDGGSKVTGVKILDHNETAGVGTRVDNSAYLSAYRGRSAGSGADAVSGATVTSRAVERGVDAALEAVARFEREGGMSVEEGEV</sequence>
<dbReference type="GO" id="GO:0009055">
    <property type="term" value="F:electron transfer activity"/>
    <property type="evidence" value="ECO:0007669"/>
    <property type="project" value="InterPro"/>
</dbReference>
<comment type="cofactor">
    <cofactor evidence="6">
        <name>FMN</name>
        <dbReference type="ChEBI" id="CHEBI:58210"/>
    </cofactor>
</comment>
<comment type="similarity">
    <text evidence="6">Belongs to the RnfG family.</text>
</comment>
<evidence type="ECO:0000256" key="2">
    <source>
        <dbReference type="ARBA" id="ARBA00022553"/>
    </source>
</evidence>
<evidence type="ECO:0000256" key="4">
    <source>
        <dbReference type="ARBA" id="ARBA00022643"/>
    </source>
</evidence>
<keyword evidence="6" id="KW-0812">Transmembrane</keyword>
<evidence type="ECO:0000256" key="5">
    <source>
        <dbReference type="ARBA" id="ARBA00022982"/>
    </source>
</evidence>
<dbReference type="PIRSF" id="PIRSF006091">
    <property type="entry name" value="E_trnsport_RnfG"/>
    <property type="match status" value="1"/>
</dbReference>
<dbReference type="RefSeq" id="WP_186918219.1">
    <property type="nucleotide sequence ID" value="NZ_JACOPQ010000001.1"/>
</dbReference>
<dbReference type="GO" id="GO:0005886">
    <property type="term" value="C:plasma membrane"/>
    <property type="evidence" value="ECO:0007669"/>
    <property type="project" value="UniProtKB-SubCell"/>
</dbReference>
<keyword evidence="5 6" id="KW-0249">Electron transport</keyword>
<accession>A0A8J6MBV1</accession>
<dbReference type="EMBL" id="JACOPQ010000001">
    <property type="protein sequence ID" value="MBC5735589.1"/>
    <property type="molecule type" value="Genomic_DNA"/>
</dbReference>
<evidence type="ECO:0000256" key="6">
    <source>
        <dbReference type="HAMAP-Rule" id="MF_00479"/>
    </source>
</evidence>
<evidence type="ECO:0000259" key="7">
    <source>
        <dbReference type="SMART" id="SM00900"/>
    </source>
</evidence>
<comment type="subunit">
    <text evidence="6">The complex is composed of six subunits: RnfA, RnfB, RnfC, RnfD, RnfE and RnfG.</text>
</comment>
<dbReference type="InterPro" id="IPR007329">
    <property type="entry name" value="FMN-bd"/>
</dbReference>
<keyword evidence="4 6" id="KW-0288">FMN</keyword>
<protein>
    <recommendedName>
        <fullName evidence="6">Ion-translocating oxidoreductase complex subunit G</fullName>
        <ecNumber evidence="6">7.-.-.-</ecNumber>
    </recommendedName>
    <alternativeName>
        <fullName evidence="6">Rnf electron transport complex subunit G</fullName>
    </alternativeName>
</protein>
<organism evidence="8 9">
    <name type="scientific">Lawsonibacter faecis</name>
    <dbReference type="NCBI Taxonomy" id="2763052"/>
    <lineage>
        <taxon>Bacteria</taxon>
        <taxon>Bacillati</taxon>
        <taxon>Bacillota</taxon>
        <taxon>Clostridia</taxon>
        <taxon>Eubacteriales</taxon>
        <taxon>Oscillospiraceae</taxon>
        <taxon>Lawsonibacter</taxon>
    </lineage>
</organism>
<keyword evidence="3 6" id="KW-0285">Flavoprotein</keyword>
<keyword evidence="6" id="KW-1278">Translocase</keyword>
<keyword evidence="6" id="KW-1003">Cell membrane</keyword>
<feature type="domain" description="FMN-binding" evidence="7">
    <location>
        <begin position="100"/>
        <end position="177"/>
    </location>
</feature>
<evidence type="ECO:0000313" key="8">
    <source>
        <dbReference type="EMBL" id="MBC5735589.1"/>
    </source>
</evidence>
<dbReference type="Pfam" id="PF04205">
    <property type="entry name" value="FMN_bind"/>
    <property type="match status" value="1"/>
</dbReference>
<dbReference type="SMART" id="SM00900">
    <property type="entry name" value="FMN_bind"/>
    <property type="match status" value="1"/>
</dbReference>
<comment type="function">
    <text evidence="6">Part of a membrane-bound complex that couples electron transfer with translocation of ions across the membrane.</text>
</comment>
<reference evidence="8" key="1">
    <citation type="submission" date="2020-08" db="EMBL/GenBank/DDBJ databases">
        <title>Genome public.</title>
        <authorList>
            <person name="Liu C."/>
            <person name="Sun Q."/>
        </authorList>
    </citation>
    <scope>NUCLEOTIDE SEQUENCE</scope>
    <source>
        <strain evidence="8">NSJ-52</strain>
    </source>
</reference>
<dbReference type="HAMAP" id="MF_00479">
    <property type="entry name" value="RsxG_RnfG"/>
    <property type="match status" value="1"/>
</dbReference>
<evidence type="ECO:0000256" key="3">
    <source>
        <dbReference type="ARBA" id="ARBA00022630"/>
    </source>
</evidence>
<keyword evidence="9" id="KW-1185">Reference proteome</keyword>
<feature type="modified residue" description="FMN phosphoryl threonine" evidence="6">
    <location>
        <position position="160"/>
    </location>
</feature>
<proteinExistence type="inferred from homology"/>
<dbReference type="AlphaFoldDB" id="A0A8J6MBV1"/>
<dbReference type="Proteomes" id="UP000607645">
    <property type="component" value="Unassembled WGS sequence"/>
</dbReference>
<dbReference type="PANTHER" id="PTHR36118">
    <property type="entry name" value="ION-TRANSLOCATING OXIDOREDUCTASE COMPLEX SUBUNIT G"/>
    <property type="match status" value="1"/>
</dbReference>
<dbReference type="EC" id="7.-.-.-" evidence="6"/>
<comment type="caution">
    <text evidence="8">The sequence shown here is derived from an EMBL/GenBank/DDBJ whole genome shotgun (WGS) entry which is preliminary data.</text>
</comment>
<keyword evidence="6" id="KW-1133">Transmembrane helix</keyword>
<comment type="subcellular location">
    <subcellularLocation>
        <location evidence="6">Cell membrane</location>
        <topology evidence="6">Single-pass membrane protein</topology>
    </subcellularLocation>
</comment>
<dbReference type="PANTHER" id="PTHR36118:SF1">
    <property type="entry name" value="ION-TRANSLOCATING OXIDOREDUCTASE COMPLEX SUBUNIT G"/>
    <property type="match status" value="1"/>
</dbReference>
<dbReference type="GO" id="GO:0022900">
    <property type="term" value="P:electron transport chain"/>
    <property type="evidence" value="ECO:0007669"/>
    <property type="project" value="UniProtKB-UniRule"/>
</dbReference>
<dbReference type="GO" id="GO:0010181">
    <property type="term" value="F:FMN binding"/>
    <property type="evidence" value="ECO:0007669"/>
    <property type="project" value="InterPro"/>
</dbReference>
<evidence type="ECO:0000256" key="1">
    <source>
        <dbReference type="ARBA" id="ARBA00022448"/>
    </source>
</evidence>